<sequence length="98" mass="11374">MENSSCKKNFFEVFLEERIIPDPDILLGKALKYLKNTGRKVSLIGFDETSAPIVNIDEESYIFDKYFGIWEHARFTKTNKEATDSTASERKIKIESYL</sequence>
<dbReference type="AlphaFoldDB" id="A0A8I0A874"/>
<dbReference type="EMBL" id="JACOOQ010000018">
    <property type="protein sequence ID" value="MBC5640845.1"/>
    <property type="molecule type" value="Genomic_DNA"/>
</dbReference>
<name>A0A8I0A874_9CLOT</name>
<evidence type="ECO:0000313" key="1">
    <source>
        <dbReference type="EMBL" id="MBC5640845.1"/>
    </source>
</evidence>
<organism evidence="1 2">
    <name type="scientific">Clostridium lentum</name>
    <dbReference type="NCBI Taxonomy" id="2763037"/>
    <lineage>
        <taxon>Bacteria</taxon>
        <taxon>Bacillati</taxon>
        <taxon>Bacillota</taxon>
        <taxon>Clostridia</taxon>
        <taxon>Eubacteriales</taxon>
        <taxon>Clostridiaceae</taxon>
        <taxon>Clostridium</taxon>
    </lineage>
</organism>
<dbReference type="Proteomes" id="UP000662088">
    <property type="component" value="Unassembled WGS sequence"/>
</dbReference>
<proteinExistence type="predicted"/>
<comment type="caution">
    <text evidence="1">The sequence shown here is derived from an EMBL/GenBank/DDBJ whole genome shotgun (WGS) entry which is preliminary data.</text>
</comment>
<gene>
    <name evidence="1" type="ORF">H8R92_10510</name>
</gene>
<dbReference type="RefSeq" id="WP_022211538.1">
    <property type="nucleotide sequence ID" value="NZ_JACOOQ010000018.1"/>
</dbReference>
<evidence type="ECO:0000313" key="2">
    <source>
        <dbReference type="Proteomes" id="UP000662088"/>
    </source>
</evidence>
<protein>
    <submittedName>
        <fullName evidence="1">Uncharacterized protein</fullName>
    </submittedName>
</protein>
<accession>A0A8I0A874</accession>
<keyword evidence="2" id="KW-1185">Reference proteome</keyword>
<reference evidence="1" key="1">
    <citation type="submission" date="2020-08" db="EMBL/GenBank/DDBJ databases">
        <title>Genome public.</title>
        <authorList>
            <person name="Liu C."/>
            <person name="Sun Q."/>
        </authorList>
    </citation>
    <scope>NUCLEOTIDE SEQUENCE</scope>
    <source>
        <strain evidence="1">NSJ-42</strain>
    </source>
</reference>